<reference evidence="2" key="1">
    <citation type="submission" date="2022-11" db="EMBL/GenBank/DDBJ databases">
        <authorList>
            <person name="Kikuchi T."/>
        </authorList>
    </citation>
    <scope>NUCLEOTIDE SEQUENCE</scope>
    <source>
        <strain evidence="2">PS1010</strain>
    </source>
</reference>
<organism evidence="2 3">
    <name type="scientific">Caenorhabditis angaria</name>
    <dbReference type="NCBI Taxonomy" id="860376"/>
    <lineage>
        <taxon>Eukaryota</taxon>
        <taxon>Metazoa</taxon>
        <taxon>Ecdysozoa</taxon>
        <taxon>Nematoda</taxon>
        <taxon>Chromadorea</taxon>
        <taxon>Rhabditida</taxon>
        <taxon>Rhabditina</taxon>
        <taxon>Rhabditomorpha</taxon>
        <taxon>Rhabditoidea</taxon>
        <taxon>Rhabditidae</taxon>
        <taxon>Peloderinae</taxon>
        <taxon>Caenorhabditis</taxon>
    </lineage>
</organism>
<evidence type="ECO:0000313" key="3">
    <source>
        <dbReference type="Proteomes" id="UP001152747"/>
    </source>
</evidence>
<dbReference type="Proteomes" id="UP001152747">
    <property type="component" value="Unassembled WGS sequence"/>
</dbReference>
<comment type="caution">
    <text evidence="2">The sequence shown here is derived from an EMBL/GenBank/DDBJ whole genome shotgun (WGS) entry which is preliminary data.</text>
</comment>
<feature type="region of interest" description="Disordered" evidence="1">
    <location>
        <begin position="1"/>
        <end position="74"/>
    </location>
</feature>
<gene>
    <name evidence="2" type="ORF">CAMP_LOCUS16286</name>
</gene>
<accession>A0A9P1IZ04</accession>
<dbReference type="AlphaFoldDB" id="A0A9P1IZ04"/>
<feature type="compositionally biased region" description="Basic and acidic residues" evidence="1">
    <location>
        <begin position="36"/>
        <end position="73"/>
    </location>
</feature>
<keyword evidence="3" id="KW-1185">Reference proteome</keyword>
<proteinExistence type="predicted"/>
<name>A0A9P1IZ04_9PELO</name>
<evidence type="ECO:0000256" key="1">
    <source>
        <dbReference type="SAM" id="MobiDB-lite"/>
    </source>
</evidence>
<dbReference type="EMBL" id="CANHGI010000005">
    <property type="protein sequence ID" value="CAI5453649.1"/>
    <property type="molecule type" value="Genomic_DNA"/>
</dbReference>
<evidence type="ECO:0000313" key="2">
    <source>
        <dbReference type="EMBL" id="CAI5453649.1"/>
    </source>
</evidence>
<protein>
    <submittedName>
        <fullName evidence="2">Uncharacterized protein</fullName>
    </submittedName>
</protein>
<sequence length="396" mass="46532">MGGGPSKEQVEYQKRQAQLNETEQDNAAEIESTQAIHDDEHNRLDQEKHEKQQRLDDLRKNNEDSIRERKNKLFEAQNSYMNELEKINEKHEEQRKELGNESAKEIRELEIAFEKEKKELEEKNKIEEENIKKEAAIQKKVFENKIEEIEKEKGRVKDERVDELNKFEKKETERLKNHEIQLKEGSASLLKIQQEQLEKLRELQQLENEKKEQILQNAIETMVVYRENANNKRLANNFHKNVVAAIQNTNDILAKAGVYMDDLKDEESRDLLLETTKKWDMAVRVTNDCIRDIRSDLNNFSTANQNLRESINDVISTVEQEYRDVQQLSTKLTIAIKNNNIPQLENLKTNFKRHYDAINKHGKIMSSIICKPDETLKKLESAYHTADANQPSIPKE</sequence>